<dbReference type="InterPro" id="IPR029063">
    <property type="entry name" value="SAM-dependent_MTases_sf"/>
</dbReference>
<dbReference type="InterPro" id="IPR006342">
    <property type="entry name" value="FkbM_mtfrase"/>
</dbReference>
<gene>
    <name evidence="2" type="ORF">PGLA1383_LOCUS33699</name>
</gene>
<sequence>MPSRARHQNSWPQVWLARLVAVQVLSCRASVAPEQWRDFGKEALVDYLLSIGCEDCVQLLGARTKDLPFTLSSHVFGCADIDVLLPSMHWLYEGARRQNGGIPPGLLVDGGANVGRATARWIAALGDSFGRRMSRNKTQAPCIICAGAGAAEGGGSGGAAVAVPTVAVVAVEPSPSNFALLQRHASESGWDEEGFLAIQAALSSEAGHADLAVSEDFAVDEVATLLYDAADTRARTRVQVVTLNDVVNAAGKAFQGSGLR</sequence>
<name>A0A813FR89_POLGL</name>
<evidence type="ECO:0000256" key="1">
    <source>
        <dbReference type="SAM" id="SignalP"/>
    </source>
</evidence>
<dbReference type="EMBL" id="CAJNNV010025764">
    <property type="protein sequence ID" value="CAE8615991.1"/>
    <property type="molecule type" value="Genomic_DNA"/>
</dbReference>
<dbReference type="SUPFAM" id="SSF53335">
    <property type="entry name" value="S-adenosyl-L-methionine-dependent methyltransferases"/>
    <property type="match status" value="1"/>
</dbReference>
<dbReference type="InterPro" id="IPR052514">
    <property type="entry name" value="SAM-dependent_MTase"/>
</dbReference>
<keyword evidence="3" id="KW-1185">Reference proteome</keyword>
<feature type="chain" id="PRO_5033008688" evidence="1">
    <location>
        <begin position="30"/>
        <end position="260"/>
    </location>
</feature>
<feature type="signal peptide" evidence="1">
    <location>
        <begin position="1"/>
        <end position="29"/>
    </location>
</feature>
<reference evidence="2" key="1">
    <citation type="submission" date="2021-02" db="EMBL/GenBank/DDBJ databases">
        <authorList>
            <person name="Dougan E. K."/>
            <person name="Rhodes N."/>
            <person name="Thang M."/>
            <person name="Chan C."/>
        </authorList>
    </citation>
    <scope>NUCLEOTIDE SEQUENCE</scope>
</reference>
<accession>A0A813FR89</accession>
<dbReference type="PANTHER" id="PTHR34203">
    <property type="entry name" value="METHYLTRANSFERASE, FKBM FAMILY PROTEIN"/>
    <property type="match status" value="1"/>
</dbReference>
<dbReference type="NCBIfam" id="TIGR01444">
    <property type="entry name" value="fkbM_fam"/>
    <property type="match status" value="1"/>
</dbReference>
<dbReference type="PANTHER" id="PTHR34203:SF15">
    <property type="entry name" value="SLL1173 PROTEIN"/>
    <property type="match status" value="1"/>
</dbReference>
<dbReference type="Proteomes" id="UP000654075">
    <property type="component" value="Unassembled WGS sequence"/>
</dbReference>
<organism evidence="2 3">
    <name type="scientific">Polarella glacialis</name>
    <name type="common">Dinoflagellate</name>
    <dbReference type="NCBI Taxonomy" id="89957"/>
    <lineage>
        <taxon>Eukaryota</taxon>
        <taxon>Sar</taxon>
        <taxon>Alveolata</taxon>
        <taxon>Dinophyceae</taxon>
        <taxon>Suessiales</taxon>
        <taxon>Suessiaceae</taxon>
        <taxon>Polarella</taxon>
    </lineage>
</organism>
<proteinExistence type="predicted"/>
<keyword evidence="1" id="KW-0732">Signal</keyword>
<dbReference type="AlphaFoldDB" id="A0A813FR89"/>
<dbReference type="OrthoDB" id="439653at2759"/>
<dbReference type="Gene3D" id="3.40.50.150">
    <property type="entry name" value="Vaccinia Virus protein VP39"/>
    <property type="match status" value="1"/>
</dbReference>
<comment type="caution">
    <text evidence="2">The sequence shown here is derived from an EMBL/GenBank/DDBJ whole genome shotgun (WGS) entry which is preliminary data.</text>
</comment>
<evidence type="ECO:0000313" key="3">
    <source>
        <dbReference type="Proteomes" id="UP000654075"/>
    </source>
</evidence>
<feature type="non-terminal residue" evidence="2">
    <location>
        <position position="1"/>
    </location>
</feature>
<evidence type="ECO:0000313" key="2">
    <source>
        <dbReference type="EMBL" id="CAE8615991.1"/>
    </source>
</evidence>
<protein>
    <submittedName>
        <fullName evidence="2">Uncharacterized protein</fullName>
    </submittedName>
</protein>